<feature type="signal peptide" evidence="5">
    <location>
        <begin position="1"/>
        <end position="40"/>
    </location>
</feature>
<reference evidence="7 8" key="1">
    <citation type="submission" date="2018-07" db="EMBL/GenBank/DDBJ databases">
        <title>Genomic Encyclopedia of Type Strains, Phase IV (KMG-IV): sequencing the most valuable type-strain genomes for metagenomic binning, comparative biology and taxonomic classification.</title>
        <authorList>
            <person name="Goeker M."/>
        </authorList>
    </citation>
    <scope>NUCLEOTIDE SEQUENCE [LARGE SCALE GENOMIC DNA]</scope>
    <source>
        <strain evidence="7 8">DSM 14364</strain>
    </source>
</reference>
<organism evidence="7 8">
    <name type="scientific">Microvirga subterranea</name>
    <dbReference type="NCBI Taxonomy" id="186651"/>
    <lineage>
        <taxon>Bacteria</taxon>
        <taxon>Pseudomonadati</taxon>
        <taxon>Pseudomonadota</taxon>
        <taxon>Alphaproteobacteria</taxon>
        <taxon>Hyphomicrobiales</taxon>
        <taxon>Methylobacteriaceae</taxon>
        <taxon>Microvirga</taxon>
    </lineage>
</organism>
<dbReference type="PROSITE" id="PS00595">
    <property type="entry name" value="AA_TRANSFER_CLASS_5"/>
    <property type="match status" value="1"/>
</dbReference>
<dbReference type="PANTHER" id="PTHR43092">
    <property type="entry name" value="L-CYSTEINE DESULFHYDRASE"/>
    <property type="match status" value="1"/>
</dbReference>
<name>A0A370HJ99_9HYPH</name>
<dbReference type="EMBL" id="QQBB01000005">
    <property type="protein sequence ID" value="RDI58497.1"/>
    <property type="molecule type" value="Genomic_DNA"/>
</dbReference>
<dbReference type="InterPro" id="IPR000192">
    <property type="entry name" value="Aminotrans_V_dom"/>
</dbReference>
<dbReference type="Gene3D" id="3.40.640.10">
    <property type="entry name" value="Type I PLP-dependent aspartate aminotransferase-like (Major domain)"/>
    <property type="match status" value="1"/>
</dbReference>
<comment type="caution">
    <text evidence="7">The sequence shown here is derived from an EMBL/GenBank/DDBJ whole genome shotgun (WGS) entry which is preliminary data.</text>
</comment>
<keyword evidence="7" id="KW-0456">Lyase</keyword>
<evidence type="ECO:0000313" key="7">
    <source>
        <dbReference type="EMBL" id="RDI58497.1"/>
    </source>
</evidence>
<proteinExistence type="inferred from homology"/>
<dbReference type="AlphaFoldDB" id="A0A370HJ99"/>
<feature type="domain" description="Aminotransferase class V" evidence="6">
    <location>
        <begin position="95"/>
        <end position="455"/>
    </location>
</feature>
<evidence type="ECO:0000259" key="6">
    <source>
        <dbReference type="Pfam" id="PF00266"/>
    </source>
</evidence>
<dbReference type="Proteomes" id="UP000254925">
    <property type="component" value="Unassembled WGS sequence"/>
</dbReference>
<gene>
    <name evidence="7" type="ORF">DES45_10518</name>
</gene>
<evidence type="ECO:0000256" key="1">
    <source>
        <dbReference type="ARBA" id="ARBA00001933"/>
    </source>
</evidence>
<dbReference type="GO" id="GO:0016829">
    <property type="term" value="F:lyase activity"/>
    <property type="evidence" value="ECO:0007669"/>
    <property type="project" value="UniProtKB-KW"/>
</dbReference>
<evidence type="ECO:0000256" key="2">
    <source>
        <dbReference type="ARBA" id="ARBA00022898"/>
    </source>
</evidence>
<dbReference type="InterPro" id="IPR006311">
    <property type="entry name" value="TAT_signal"/>
</dbReference>
<keyword evidence="2" id="KW-0663">Pyridoxal phosphate</keyword>
<dbReference type="PROSITE" id="PS51318">
    <property type="entry name" value="TAT"/>
    <property type="match status" value="1"/>
</dbReference>
<dbReference type="PANTHER" id="PTHR43092:SF6">
    <property type="entry name" value="BLR1280 PROTEIN"/>
    <property type="match status" value="1"/>
</dbReference>
<dbReference type="InterPro" id="IPR015422">
    <property type="entry name" value="PyrdxlP-dep_Trfase_small"/>
</dbReference>
<dbReference type="SUPFAM" id="SSF53383">
    <property type="entry name" value="PLP-dependent transferases"/>
    <property type="match status" value="1"/>
</dbReference>
<accession>A0A370HJ99</accession>
<evidence type="ECO:0000313" key="8">
    <source>
        <dbReference type="Proteomes" id="UP000254925"/>
    </source>
</evidence>
<comment type="cofactor">
    <cofactor evidence="1 4">
        <name>pyridoxal 5'-phosphate</name>
        <dbReference type="ChEBI" id="CHEBI:597326"/>
    </cofactor>
</comment>
<evidence type="ECO:0000256" key="4">
    <source>
        <dbReference type="RuleBase" id="RU004504"/>
    </source>
</evidence>
<dbReference type="Gene3D" id="3.90.1150.10">
    <property type="entry name" value="Aspartate Aminotransferase, domain 1"/>
    <property type="match status" value="1"/>
</dbReference>
<evidence type="ECO:0000256" key="3">
    <source>
        <dbReference type="RuleBase" id="RU004075"/>
    </source>
</evidence>
<keyword evidence="5" id="KW-0732">Signal</keyword>
<dbReference type="InterPro" id="IPR015421">
    <property type="entry name" value="PyrdxlP-dep_Trfase_major"/>
</dbReference>
<dbReference type="InterPro" id="IPR020578">
    <property type="entry name" value="Aminotrans_V_PyrdxlP_BS"/>
</dbReference>
<feature type="chain" id="PRO_5016770271" evidence="5">
    <location>
        <begin position="41"/>
        <end position="469"/>
    </location>
</feature>
<dbReference type="Pfam" id="PF00266">
    <property type="entry name" value="Aminotran_5"/>
    <property type="match status" value="1"/>
</dbReference>
<dbReference type="InterPro" id="IPR015424">
    <property type="entry name" value="PyrdxlP-dep_Trfase"/>
</dbReference>
<sequence length="469" mass="51248">MQADRTLDFDPNRRSFLSALAASAALAGPLGGLASSGALAQQAAAASALKDDAAFWNEVRGLFSHKPGVRYMNIGTAGSMPVETLNLLDSENRRMARESMSGYSNFLDQRKTLARSFGCDPDEIVMSGNTSDGMCHSLLGLVWLPGDEIVTTNHEHGGGNVPMAILQDRYGVVIKRVTLPVGNKQTAEDYVELFSKAIGPRTKAMVFSAPTYKTGTMLPIKMLAKLAQEKGIVSICDGAHVPGMFAANFHDLGVDFLAGAGHKWQCGPLGTGILYVRNKVLPQYNPRPLPAYYPVVTSSYPLAGGLPPRTTNDKETDDLAARIQSTGSRNAPVYMGLAKSCEVWDRIGRDKIQAYTISMSQHLKEKIAEKWGVDALYSPKDDPRLVCALTGFNPFRNPEHVKDKARSDAFVKRMLDEYGFVIRNVNFPVPGSQQEHYGVRVSTHLWSNMDDVDQLVDAMWDLSGKMNTV</sequence>
<protein>
    <submittedName>
        <fullName evidence="7">Selenocysteine lyase/cysteine desulfurase</fullName>
    </submittedName>
</protein>
<comment type="similarity">
    <text evidence="3">Belongs to the class-V pyridoxal-phosphate-dependent aminotransferase family.</text>
</comment>
<keyword evidence="8" id="KW-1185">Reference proteome</keyword>
<evidence type="ECO:0000256" key="5">
    <source>
        <dbReference type="SAM" id="SignalP"/>
    </source>
</evidence>